<keyword evidence="3" id="KW-1185">Reference proteome</keyword>
<sequence>MFIFREAEPKDADRIANLHAQNWQQNYRGSFSDEFLDNEVLDNRLSVWQERFHNPKENQHIVIAEEDGELLGFICAYFGHDTQFGTLLDNLHVSLNIQGKGLGTQLMVSLAKEILKRNKEKGFYLWVLDSNAAAISFYDKLGGVAVEIVESSEIGDKPFFKIRYVWNDADVFLTRVVAGK</sequence>
<evidence type="ECO:0000259" key="1">
    <source>
        <dbReference type="PROSITE" id="PS51186"/>
    </source>
</evidence>
<dbReference type="GO" id="GO:0005840">
    <property type="term" value="C:ribosome"/>
    <property type="evidence" value="ECO:0007669"/>
    <property type="project" value="UniProtKB-KW"/>
</dbReference>
<dbReference type="GO" id="GO:0016747">
    <property type="term" value="F:acyltransferase activity, transferring groups other than amino-acyl groups"/>
    <property type="evidence" value="ECO:0007669"/>
    <property type="project" value="InterPro"/>
</dbReference>
<dbReference type="Proteomes" id="UP000190339">
    <property type="component" value="Unassembled WGS sequence"/>
</dbReference>
<proteinExistence type="predicted"/>
<dbReference type="EMBL" id="FUYL01000003">
    <property type="protein sequence ID" value="SKB40688.1"/>
    <property type="molecule type" value="Genomic_DNA"/>
</dbReference>
<keyword evidence="2" id="KW-0689">Ribosomal protein</keyword>
<dbReference type="InterPro" id="IPR050276">
    <property type="entry name" value="MshD_Acetyltransferase"/>
</dbReference>
<name>A0A1T5B0A6_9FLAO</name>
<dbReference type="PANTHER" id="PTHR43617">
    <property type="entry name" value="L-AMINO ACID N-ACETYLTRANSFERASE"/>
    <property type="match status" value="1"/>
</dbReference>
<dbReference type="InterPro" id="IPR000182">
    <property type="entry name" value="GNAT_dom"/>
</dbReference>
<feature type="domain" description="N-acetyltransferase" evidence="1">
    <location>
        <begin position="2"/>
        <end position="166"/>
    </location>
</feature>
<evidence type="ECO:0000313" key="2">
    <source>
        <dbReference type="EMBL" id="SKB40688.1"/>
    </source>
</evidence>
<dbReference type="PROSITE" id="PS51186">
    <property type="entry name" value="GNAT"/>
    <property type="match status" value="1"/>
</dbReference>
<gene>
    <name evidence="2" type="ORF">SAMN05660866_01291</name>
</gene>
<dbReference type="Pfam" id="PF00583">
    <property type="entry name" value="Acetyltransf_1"/>
    <property type="match status" value="1"/>
</dbReference>
<evidence type="ECO:0000313" key="3">
    <source>
        <dbReference type="Proteomes" id="UP000190339"/>
    </source>
</evidence>
<protein>
    <submittedName>
        <fullName evidence="2">Ribosomal protein S18 acetylase RimI</fullName>
    </submittedName>
</protein>
<dbReference type="InterPro" id="IPR016181">
    <property type="entry name" value="Acyl_CoA_acyltransferase"/>
</dbReference>
<dbReference type="Gene3D" id="3.40.630.30">
    <property type="match status" value="1"/>
</dbReference>
<dbReference type="STRING" id="561365.SAMN05660866_01291"/>
<organism evidence="2 3">
    <name type="scientific">Maribacter arcticus</name>
    <dbReference type="NCBI Taxonomy" id="561365"/>
    <lineage>
        <taxon>Bacteria</taxon>
        <taxon>Pseudomonadati</taxon>
        <taxon>Bacteroidota</taxon>
        <taxon>Flavobacteriia</taxon>
        <taxon>Flavobacteriales</taxon>
        <taxon>Flavobacteriaceae</taxon>
        <taxon>Maribacter</taxon>
    </lineage>
</organism>
<dbReference type="RefSeq" id="WP_079511780.1">
    <property type="nucleotide sequence ID" value="NZ_FUYL01000003.1"/>
</dbReference>
<dbReference type="SUPFAM" id="SSF55729">
    <property type="entry name" value="Acyl-CoA N-acyltransferases (Nat)"/>
    <property type="match status" value="1"/>
</dbReference>
<dbReference type="OrthoDB" id="5292888at2"/>
<accession>A0A1T5B0A6</accession>
<dbReference type="AlphaFoldDB" id="A0A1T5B0A6"/>
<dbReference type="CDD" id="cd04301">
    <property type="entry name" value="NAT_SF"/>
    <property type="match status" value="1"/>
</dbReference>
<reference evidence="3" key="1">
    <citation type="submission" date="2017-02" db="EMBL/GenBank/DDBJ databases">
        <authorList>
            <person name="Varghese N."/>
            <person name="Submissions S."/>
        </authorList>
    </citation>
    <scope>NUCLEOTIDE SEQUENCE [LARGE SCALE GENOMIC DNA]</scope>
    <source>
        <strain evidence="3">DSM 23546</strain>
    </source>
</reference>
<keyword evidence="2" id="KW-0687">Ribonucleoprotein</keyword>